<protein>
    <recommendedName>
        <fullName evidence="2">Oxo-4-hydroxy-4-carboxy-5-ureidoimidazoline decarboxylase domain-containing protein</fullName>
    </recommendedName>
</protein>
<evidence type="ECO:0000259" key="2">
    <source>
        <dbReference type="Pfam" id="PF09349"/>
    </source>
</evidence>
<dbReference type="GO" id="GO:0006144">
    <property type="term" value="P:purine nucleobase metabolic process"/>
    <property type="evidence" value="ECO:0007669"/>
    <property type="project" value="UniProtKB-KW"/>
</dbReference>
<sequence length="203" mass="22524">MSGLPTLSEIQDFPSSEESPLATALSALFEHSPILVSFLEPHLHDVLKSEPPLQSYQRLIDLSLQEISKWDIPSQSEFISGHPRIGESTNLSKLSAREQGLQGVKPTPPEVLARLAYLNAAYEHKYPGLRYITFVNGRSRAAISEEMEDVLGWGHSLSPTEPSLDTINPVYSSSDVQWRFELERAVRDVGLIASSRLKSLGVE</sequence>
<feature type="domain" description="Oxo-4-hydroxy-4-carboxy-5-ureidoimidazoline decarboxylase" evidence="2">
    <location>
        <begin position="20"/>
        <end position="149"/>
    </location>
</feature>
<dbReference type="InterPro" id="IPR036778">
    <property type="entry name" value="OHCU_decarboxylase_sf"/>
</dbReference>
<proteinExistence type="predicted"/>
<keyword evidence="1" id="KW-0659">Purine metabolism</keyword>
<evidence type="ECO:0000313" key="3">
    <source>
        <dbReference type="EMBL" id="TFK26238.1"/>
    </source>
</evidence>
<dbReference type="AlphaFoldDB" id="A0A5C3L0T5"/>
<dbReference type="SUPFAM" id="SSF158694">
    <property type="entry name" value="UraD-Like"/>
    <property type="match status" value="1"/>
</dbReference>
<accession>A0A5C3L0T5</accession>
<dbReference type="PANTHER" id="PTHR37987:SF1">
    <property type="entry name" value="OXO-4-HYDROXY-4-CARBOXY-5-UREIDOIMIDAZOLINE DECARBOXYLASE DOMAIN-CONTAINING PROTEIN"/>
    <property type="match status" value="1"/>
</dbReference>
<evidence type="ECO:0000313" key="4">
    <source>
        <dbReference type="Proteomes" id="UP000307440"/>
    </source>
</evidence>
<name>A0A5C3L0T5_COPMA</name>
<dbReference type="Gene3D" id="1.10.3330.10">
    <property type="entry name" value="Oxo-4-hydroxy-4-carboxy-5-ureidoimidazoline decarboxylase"/>
    <property type="match status" value="1"/>
</dbReference>
<organism evidence="3 4">
    <name type="scientific">Coprinopsis marcescibilis</name>
    <name type="common">Agaric fungus</name>
    <name type="synonym">Psathyrella marcescibilis</name>
    <dbReference type="NCBI Taxonomy" id="230819"/>
    <lineage>
        <taxon>Eukaryota</taxon>
        <taxon>Fungi</taxon>
        <taxon>Dikarya</taxon>
        <taxon>Basidiomycota</taxon>
        <taxon>Agaricomycotina</taxon>
        <taxon>Agaricomycetes</taxon>
        <taxon>Agaricomycetidae</taxon>
        <taxon>Agaricales</taxon>
        <taxon>Agaricineae</taxon>
        <taxon>Psathyrellaceae</taxon>
        <taxon>Coprinopsis</taxon>
    </lineage>
</organism>
<dbReference type="PANTHER" id="PTHR37987">
    <property type="entry name" value="CHROMOSOME 9, WHOLE GENOME SHOTGUN SEQUENCE"/>
    <property type="match status" value="1"/>
</dbReference>
<dbReference type="EMBL" id="ML210177">
    <property type="protein sequence ID" value="TFK26238.1"/>
    <property type="molecule type" value="Genomic_DNA"/>
</dbReference>
<dbReference type="InterPro" id="IPR018020">
    <property type="entry name" value="OHCU_decarboxylase"/>
</dbReference>
<gene>
    <name evidence="3" type="ORF">FA15DRAFT_755251</name>
</gene>
<evidence type="ECO:0000256" key="1">
    <source>
        <dbReference type="ARBA" id="ARBA00022631"/>
    </source>
</evidence>
<dbReference type="Pfam" id="PF09349">
    <property type="entry name" value="OHCU_decarbox"/>
    <property type="match status" value="1"/>
</dbReference>
<dbReference type="OrthoDB" id="5398391at2759"/>
<keyword evidence="4" id="KW-1185">Reference proteome</keyword>
<dbReference type="Proteomes" id="UP000307440">
    <property type="component" value="Unassembled WGS sequence"/>
</dbReference>
<reference evidence="3 4" key="1">
    <citation type="journal article" date="2019" name="Nat. Ecol. Evol.">
        <title>Megaphylogeny resolves global patterns of mushroom evolution.</title>
        <authorList>
            <person name="Varga T."/>
            <person name="Krizsan K."/>
            <person name="Foldi C."/>
            <person name="Dima B."/>
            <person name="Sanchez-Garcia M."/>
            <person name="Sanchez-Ramirez S."/>
            <person name="Szollosi G.J."/>
            <person name="Szarkandi J.G."/>
            <person name="Papp V."/>
            <person name="Albert L."/>
            <person name="Andreopoulos W."/>
            <person name="Angelini C."/>
            <person name="Antonin V."/>
            <person name="Barry K.W."/>
            <person name="Bougher N.L."/>
            <person name="Buchanan P."/>
            <person name="Buyck B."/>
            <person name="Bense V."/>
            <person name="Catcheside P."/>
            <person name="Chovatia M."/>
            <person name="Cooper J."/>
            <person name="Damon W."/>
            <person name="Desjardin D."/>
            <person name="Finy P."/>
            <person name="Geml J."/>
            <person name="Haridas S."/>
            <person name="Hughes K."/>
            <person name="Justo A."/>
            <person name="Karasinski D."/>
            <person name="Kautmanova I."/>
            <person name="Kiss B."/>
            <person name="Kocsube S."/>
            <person name="Kotiranta H."/>
            <person name="LaButti K.M."/>
            <person name="Lechner B.E."/>
            <person name="Liimatainen K."/>
            <person name="Lipzen A."/>
            <person name="Lukacs Z."/>
            <person name="Mihaltcheva S."/>
            <person name="Morgado L.N."/>
            <person name="Niskanen T."/>
            <person name="Noordeloos M.E."/>
            <person name="Ohm R.A."/>
            <person name="Ortiz-Santana B."/>
            <person name="Ovrebo C."/>
            <person name="Racz N."/>
            <person name="Riley R."/>
            <person name="Savchenko A."/>
            <person name="Shiryaev A."/>
            <person name="Soop K."/>
            <person name="Spirin V."/>
            <person name="Szebenyi C."/>
            <person name="Tomsovsky M."/>
            <person name="Tulloss R.E."/>
            <person name="Uehling J."/>
            <person name="Grigoriev I.V."/>
            <person name="Vagvolgyi C."/>
            <person name="Papp T."/>
            <person name="Martin F.M."/>
            <person name="Miettinen O."/>
            <person name="Hibbett D.S."/>
            <person name="Nagy L.G."/>
        </authorList>
    </citation>
    <scope>NUCLEOTIDE SEQUENCE [LARGE SCALE GENOMIC DNA]</scope>
    <source>
        <strain evidence="3 4">CBS 121175</strain>
    </source>
</reference>